<dbReference type="Proteomes" id="UP000663842">
    <property type="component" value="Unassembled WGS sequence"/>
</dbReference>
<protein>
    <submittedName>
        <fullName evidence="2">Uncharacterized protein</fullName>
    </submittedName>
</protein>
<feature type="compositionally biased region" description="Acidic residues" evidence="1">
    <location>
        <begin position="74"/>
        <end position="97"/>
    </location>
</feature>
<reference evidence="2" key="1">
    <citation type="submission" date="2021-02" db="EMBL/GenBank/DDBJ databases">
        <authorList>
            <person name="Nowell W R."/>
        </authorList>
    </citation>
    <scope>NUCLEOTIDE SEQUENCE</scope>
</reference>
<comment type="caution">
    <text evidence="2">The sequence shown here is derived from an EMBL/GenBank/DDBJ whole genome shotgun (WGS) entry which is preliminary data.</text>
</comment>
<proteinExistence type="predicted"/>
<evidence type="ECO:0000313" key="3">
    <source>
        <dbReference type="Proteomes" id="UP000663842"/>
    </source>
</evidence>
<sequence length="692" mass="79363">MGLDDGITSTLKHDEYNPASDSVLRKANKQISPERHNDNDNDNNYEDELDELYRFYNDRNNIGDGNDGNKVNDDEYDNDNEYNDEDEDEDDSIEESPDFQNNFYDNYFETERLSDATELSVMLFFTWKIHNISKAAVNDTCRIINTFNIPNMPKDFRAVMRHLKRNNPTLLGGNHFYICPSCGNRCANASKCNLTGCQSSNSPVRTPASVVVFPLVPQISSILERETLIIPTYELNQCDDLPNSQCAQEVARKEKQINPARNNVTLTLNTDGVLLKRISRSLWITCACINELPRKTRYDINNMLICSMSTGDDKPKKDEYSTILQDIVNELKFLEQVGFDVLLPSTVKTHNRTYTHFYAFTITAVCDKPAQAIMMNIKDPTGFFSCGWCCIPGETHSSNSRCFVNNSRTPAILRNNMTYDHFMKILTTSYAANDSSKDRACGHAGPCALRQLTYFEIGSSFCFDSLHGLYAGVFKKLMHLWLDTVRVDYSIKKQFSCLEKLLKCIRYPTTNRLPRALKQFEQVMKKKYYEHFRLLVYAAIFSEARILTTTRLDQIKHLLNKFLDEFPMLYGASNCVSIVQSLSHVHQSLAKFGPIHNYSTFNFESTVGIIQLKTTKDIIFIIDQAEIVGFDTFSLDRIEYVNDFLVSTKHSNPPTIVSINYKSIKEKVAYRKDPKLKTLTEFYIFPNLVEDT</sequence>
<feature type="compositionally biased region" description="Acidic residues" evidence="1">
    <location>
        <begin position="40"/>
        <end position="50"/>
    </location>
</feature>
<dbReference type="PANTHER" id="PTHR46579">
    <property type="entry name" value="F5/8 TYPE C DOMAIN-CONTAINING PROTEIN-RELATED"/>
    <property type="match status" value="1"/>
</dbReference>
<accession>A0A819D306</accession>
<organism evidence="2 3">
    <name type="scientific">Rotaria magnacalcarata</name>
    <dbReference type="NCBI Taxonomy" id="392030"/>
    <lineage>
        <taxon>Eukaryota</taxon>
        <taxon>Metazoa</taxon>
        <taxon>Spiralia</taxon>
        <taxon>Gnathifera</taxon>
        <taxon>Rotifera</taxon>
        <taxon>Eurotatoria</taxon>
        <taxon>Bdelloidea</taxon>
        <taxon>Philodinida</taxon>
        <taxon>Philodinidae</taxon>
        <taxon>Rotaria</taxon>
    </lineage>
</organism>
<gene>
    <name evidence="2" type="ORF">UXM345_LOCUS6467</name>
</gene>
<dbReference type="PANTHER" id="PTHR46579:SF1">
    <property type="entry name" value="F5_8 TYPE C DOMAIN-CONTAINING PROTEIN"/>
    <property type="match status" value="1"/>
</dbReference>
<evidence type="ECO:0000256" key="1">
    <source>
        <dbReference type="SAM" id="MobiDB-lite"/>
    </source>
</evidence>
<dbReference type="EMBL" id="CAJOBF010000514">
    <property type="protein sequence ID" value="CAF3828849.1"/>
    <property type="molecule type" value="Genomic_DNA"/>
</dbReference>
<feature type="region of interest" description="Disordered" evidence="1">
    <location>
        <begin position="1"/>
        <end position="99"/>
    </location>
</feature>
<dbReference type="AlphaFoldDB" id="A0A819D306"/>
<evidence type="ECO:0000313" key="2">
    <source>
        <dbReference type="EMBL" id="CAF3828849.1"/>
    </source>
</evidence>
<name>A0A819D306_9BILA</name>